<evidence type="ECO:0000313" key="3">
    <source>
        <dbReference type="Proteomes" id="UP000248014"/>
    </source>
</evidence>
<evidence type="ECO:0000259" key="1">
    <source>
        <dbReference type="Pfam" id="PF06283"/>
    </source>
</evidence>
<proteinExistence type="predicted"/>
<dbReference type="PANTHER" id="PTHR40469:SF2">
    <property type="entry name" value="GALACTOSE-BINDING DOMAIN-LIKE SUPERFAMILY PROTEIN"/>
    <property type="match status" value="1"/>
</dbReference>
<feature type="domain" description="ThuA-like" evidence="1">
    <location>
        <begin position="42"/>
        <end position="263"/>
    </location>
</feature>
<evidence type="ECO:0000313" key="2">
    <source>
        <dbReference type="EMBL" id="PXW77677.1"/>
    </source>
</evidence>
<accession>A0A2V3V7M5</accession>
<protein>
    <recommendedName>
        <fullName evidence="1">ThuA-like domain-containing protein</fullName>
    </recommendedName>
</protein>
<dbReference type="PANTHER" id="PTHR40469">
    <property type="entry name" value="SECRETED GLYCOSYL HYDROLASE"/>
    <property type="match status" value="1"/>
</dbReference>
<dbReference type="InterPro" id="IPR029010">
    <property type="entry name" value="ThuA-like"/>
</dbReference>
<dbReference type="Gene3D" id="3.40.50.880">
    <property type="match status" value="1"/>
</dbReference>
<dbReference type="InterPro" id="IPR029062">
    <property type="entry name" value="Class_I_gatase-like"/>
</dbReference>
<dbReference type="RefSeq" id="WP_167398448.1">
    <property type="nucleotide sequence ID" value="NZ_QJJM01000004.1"/>
</dbReference>
<reference evidence="2 3" key="1">
    <citation type="submission" date="2018-05" db="EMBL/GenBank/DDBJ databases">
        <title>Genomic Encyclopedia of Type Strains, Phase IV (KMG-IV): sequencing the most valuable type-strain genomes for metagenomic binning, comparative biology and taxonomic classification.</title>
        <authorList>
            <person name="Goeker M."/>
        </authorList>
    </citation>
    <scope>NUCLEOTIDE SEQUENCE [LARGE SCALE GENOMIC DNA]</scope>
    <source>
        <strain evidence="2 3">DSM 3183</strain>
    </source>
</reference>
<organism evidence="2 3">
    <name type="scientific">Blastomonas natatoria</name>
    <dbReference type="NCBI Taxonomy" id="34015"/>
    <lineage>
        <taxon>Bacteria</taxon>
        <taxon>Pseudomonadati</taxon>
        <taxon>Pseudomonadota</taxon>
        <taxon>Alphaproteobacteria</taxon>
        <taxon>Sphingomonadales</taxon>
        <taxon>Sphingomonadaceae</taxon>
        <taxon>Blastomonas</taxon>
    </lineage>
</organism>
<keyword evidence="3" id="KW-1185">Reference proteome</keyword>
<dbReference type="Proteomes" id="UP000248014">
    <property type="component" value="Unassembled WGS sequence"/>
</dbReference>
<sequence>MIELLLALALQPAPYVKNPKYWPTPVMDEAPPPLPPLKRGAVLVLSKTNGYRDDEQIVAATTALQEIVQESGRDVFTTENAAIMNPRDLGRFKVVVLNSTSGNIFTESQRAAFREWVEKGGGVVLLHGAGGDHHYDWSWYRDALVGVRFIGHTSKPNQFQQGDIHVAEPRHRVMRGIPVKWTRTEEWYAFDQIATGQNTRILATLDEASYRPAPEQRMGATHPIIWTRCVARGRSIFSALGHQAHSYAEPLHRRLIGNAIDWAAGTRC</sequence>
<dbReference type="Pfam" id="PF06283">
    <property type="entry name" value="ThuA"/>
    <property type="match status" value="1"/>
</dbReference>
<dbReference type="SUPFAM" id="SSF52317">
    <property type="entry name" value="Class I glutamine amidotransferase-like"/>
    <property type="match status" value="1"/>
</dbReference>
<gene>
    <name evidence="2" type="ORF">C7451_104173</name>
</gene>
<dbReference type="EMBL" id="QJJM01000004">
    <property type="protein sequence ID" value="PXW77677.1"/>
    <property type="molecule type" value="Genomic_DNA"/>
</dbReference>
<dbReference type="AlphaFoldDB" id="A0A2V3V7M5"/>
<name>A0A2V3V7M5_9SPHN</name>
<comment type="caution">
    <text evidence="2">The sequence shown here is derived from an EMBL/GenBank/DDBJ whole genome shotgun (WGS) entry which is preliminary data.</text>
</comment>